<name>A0AAV2G5Z0_9ROSI</name>
<dbReference type="EMBL" id="OZ034821">
    <property type="protein sequence ID" value="CAL1406084.1"/>
    <property type="molecule type" value="Genomic_DNA"/>
</dbReference>
<protein>
    <submittedName>
        <fullName evidence="1">Uncharacterized protein</fullName>
    </submittedName>
</protein>
<gene>
    <name evidence="1" type="ORF">LTRI10_LOCUS45834</name>
</gene>
<accession>A0AAV2G5Z0</accession>
<dbReference type="Proteomes" id="UP001497516">
    <property type="component" value="Chromosome 8"/>
</dbReference>
<organism evidence="1 2">
    <name type="scientific">Linum trigynum</name>
    <dbReference type="NCBI Taxonomy" id="586398"/>
    <lineage>
        <taxon>Eukaryota</taxon>
        <taxon>Viridiplantae</taxon>
        <taxon>Streptophyta</taxon>
        <taxon>Embryophyta</taxon>
        <taxon>Tracheophyta</taxon>
        <taxon>Spermatophyta</taxon>
        <taxon>Magnoliopsida</taxon>
        <taxon>eudicotyledons</taxon>
        <taxon>Gunneridae</taxon>
        <taxon>Pentapetalae</taxon>
        <taxon>rosids</taxon>
        <taxon>fabids</taxon>
        <taxon>Malpighiales</taxon>
        <taxon>Linaceae</taxon>
        <taxon>Linum</taxon>
    </lineage>
</organism>
<dbReference type="AlphaFoldDB" id="A0AAV2G5Z0"/>
<reference evidence="1 2" key="1">
    <citation type="submission" date="2024-04" db="EMBL/GenBank/DDBJ databases">
        <authorList>
            <person name="Fracassetti M."/>
        </authorList>
    </citation>
    <scope>NUCLEOTIDE SEQUENCE [LARGE SCALE GENOMIC DNA]</scope>
</reference>
<evidence type="ECO:0000313" key="2">
    <source>
        <dbReference type="Proteomes" id="UP001497516"/>
    </source>
</evidence>
<proteinExistence type="predicted"/>
<sequence>MGTKCKLMIEREAGIPGTTEVDYGVLIRSQDSKENEREEQFDDCSHLRIAGAAIGRQARKEFGKER</sequence>
<evidence type="ECO:0000313" key="1">
    <source>
        <dbReference type="EMBL" id="CAL1406084.1"/>
    </source>
</evidence>
<keyword evidence="2" id="KW-1185">Reference proteome</keyword>